<dbReference type="Proteomes" id="UP000050424">
    <property type="component" value="Unassembled WGS sequence"/>
</dbReference>
<dbReference type="OrthoDB" id="1658288at2759"/>
<name>A0A0P7BGT5_9HYPO</name>
<sequence>MAKKGGVFFPLYQREAMFITFNAVNNIFALRLFVGGVNALSGVPWNSSRPQKKQGYILVPPQVRVDGSSLGNGWGKRYDRCRFSDSFLRCLGKHLHLYG</sequence>
<protein>
    <submittedName>
        <fullName evidence="1">Uncharacterized protein</fullName>
    </submittedName>
</protein>
<accession>A0A0P7BGT5</accession>
<gene>
    <name evidence="1" type="ORF">AK830_g4071</name>
</gene>
<keyword evidence="2" id="KW-1185">Reference proteome</keyword>
<dbReference type="STRING" id="78410.A0A0P7BGT5"/>
<proteinExistence type="predicted"/>
<dbReference type="AlphaFoldDB" id="A0A0P7BGT5"/>
<comment type="caution">
    <text evidence="1">The sequence shown here is derived from an EMBL/GenBank/DDBJ whole genome shotgun (WGS) entry which is preliminary data.</text>
</comment>
<dbReference type="EMBL" id="LKCW01000047">
    <property type="protein sequence ID" value="KPM42495.1"/>
    <property type="molecule type" value="Genomic_DNA"/>
</dbReference>
<reference evidence="1 2" key="1">
    <citation type="submission" date="2015-09" db="EMBL/GenBank/DDBJ databases">
        <title>Draft genome of a European isolate of the apple canker pathogen Neonectria ditissima.</title>
        <authorList>
            <person name="Gomez-Cortecero A."/>
            <person name="Harrison R.J."/>
            <person name="Armitage A.D."/>
        </authorList>
    </citation>
    <scope>NUCLEOTIDE SEQUENCE [LARGE SCALE GENOMIC DNA]</scope>
    <source>
        <strain evidence="1 2">R09/05</strain>
    </source>
</reference>
<evidence type="ECO:0000313" key="1">
    <source>
        <dbReference type="EMBL" id="KPM42495.1"/>
    </source>
</evidence>
<evidence type="ECO:0000313" key="2">
    <source>
        <dbReference type="Proteomes" id="UP000050424"/>
    </source>
</evidence>
<organism evidence="1 2">
    <name type="scientific">Neonectria ditissima</name>
    <dbReference type="NCBI Taxonomy" id="78410"/>
    <lineage>
        <taxon>Eukaryota</taxon>
        <taxon>Fungi</taxon>
        <taxon>Dikarya</taxon>
        <taxon>Ascomycota</taxon>
        <taxon>Pezizomycotina</taxon>
        <taxon>Sordariomycetes</taxon>
        <taxon>Hypocreomycetidae</taxon>
        <taxon>Hypocreales</taxon>
        <taxon>Nectriaceae</taxon>
        <taxon>Neonectria</taxon>
    </lineage>
</organism>